<proteinExistence type="predicted"/>
<dbReference type="RefSeq" id="XP_037192527.1">
    <property type="nucleotide sequence ID" value="XM_037335432.1"/>
</dbReference>
<dbReference type="InterPro" id="IPR011008">
    <property type="entry name" value="Dimeric_a/b-barrel"/>
</dbReference>
<evidence type="ECO:0000259" key="1">
    <source>
        <dbReference type="Pfam" id="PF03992"/>
    </source>
</evidence>
<evidence type="ECO:0000313" key="2">
    <source>
        <dbReference type="EMBL" id="KAF5873581.1"/>
    </source>
</evidence>
<gene>
    <name evidence="2" type="ORF">Bfra_005044</name>
</gene>
<reference evidence="2 3" key="1">
    <citation type="journal article" date="2020" name="Phytopathology">
        <title>A high-quality genome resource of Botrytis fragariae, a new and rapidly spreading fungal pathogen causing strawberry gray mold in the U.S.A.</title>
        <authorList>
            <person name="Wu Y."/>
            <person name="Saski C.A."/>
            <person name="Schnabel G."/>
            <person name="Xiao S."/>
            <person name="Hu M."/>
        </authorList>
    </citation>
    <scope>NUCLEOTIDE SEQUENCE [LARGE SCALE GENOMIC DNA]</scope>
    <source>
        <strain evidence="2 3">BVB16</strain>
    </source>
</reference>
<dbReference type="AlphaFoldDB" id="A0A8H6ATN7"/>
<organism evidence="2 3">
    <name type="scientific">Botrytis fragariae</name>
    <dbReference type="NCBI Taxonomy" id="1964551"/>
    <lineage>
        <taxon>Eukaryota</taxon>
        <taxon>Fungi</taxon>
        <taxon>Dikarya</taxon>
        <taxon>Ascomycota</taxon>
        <taxon>Pezizomycotina</taxon>
        <taxon>Leotiomycetes</taxon>
        <taxon>Helotiales</taxon>
        <taxon>Sclerotiniaceae</taxon>
        <taxon>Botrytis</taxon>
    </lineage>
</organism>
<accession>A0A8H6ATN7</accession>
<dbReference type="InterPro" id="IPR007138">
    <property type="entry name" value="ABM_dom"/>
</dbReference>
<dbReference type="Proteomes" id="UP000531561">
    <property type="component" value="Unassembled WGS sequence"/>
</dbReference>
<feature type="domain" description="ABM" evidence="1">
    <location>
        <begin position="2"/>
        <end position="41"/>
    </location>
</feature>
<sequence length="130" mass="14864">MNAPGFLRSRCARNVKNPEEVLFAIEWEDDASFKAFVESPADPLYIRGLGIHDSHIPNAMVSLFPNFDLVEKGVVLQAWPNQEPLVLYEAADQDDDARENGKRQVRRINPVSMEEITWHVAKVEEKDEED</sequence>
<dbReference type="GeneID" id="59259124"/>
<dbReference type="SUPFAM" id="SSF54909">
    <property type="entry name" value="Dimeric alpha+beta barrel"/>
    <property type="match status" value="1"/>
</dbReference>
<name>A0A8H6ATN7_9HELO</name>
<keyword evidence="3" id="KW-1185">Reference proteome</keyword>
<dbReference type="Pfam" id="PF03992">
    <property type="entry name" value="ABM"/>
    <property type="match status" value="1"/>
</dbReference>
<dbReference type="EMBL" id="JABFCT010000008">
    <property type="protein sequence ID" value="KAF5873581.1"/>
    <property type="molecule type" value="Genomic_DNA"/>
</dbReference>
<dbReference type="OrthoDB" id="3551656at2759"/>
<evidence type="ECO:0000313" key="3">
    <source>
        <dbReference type="Proteomes" id="UP000531561"/>
    </source>
</evidence>
<comment type="caution">
    <text evidence="2">The sequence shown here is derived from an EMBL/GenBank/DDBJ whole genome shotgun (WGS) entry which is preliminary data.</text>
</comment>
<dbReference type="Gene3D" id="3.30.70.100">
    <property type="match status" value="1"/>
</dbReference>
<protein>
    <recommendedName>
        <fullName evidence="1">ABM domain-containing protein</fullName>
    </recommendedName>
</protein>